<dbReference type="NCBIfam" id="NF004829">
    <property type="entry name" value="PRK06183.1-3"/>
    <property type="match status" value="1"/>
</dbReference>
<feature type="domain" description="FAD-binding" evidence="2">
    <location>
        <begin position="21"/>
        <end position="365"/>
    </location>
</feature>
<evidence type="ECO:0000259" key="2">
    <source>
        <dbReference type="Pfam" id="PF01494"/>
    </source>
</evidence>
<dbReference type="PRINTS" id="PR00420">
    <property type="entry name" value="RNGMNOXGNASE"/>
</dbReference>
<dbReference type="Gene3D" id="3.40.30.120">
    <property type="match status" value="1"/>
</dbReference>
<reference evidence="3 4" key="1">
    <citation type="submission" date="2019-09" db="EMBL/GenBank/DDBJ databases">
        <authorList>
            <person name="Liu P."/>
        </authorList>
    </citation>
    <scope>NUCLEOTIDE SEQUENCE [LARGE SCALE GENOMIC DNA]</scope>
    <source>
        <strain evidence="3 4">TRM68085</strain>
    </source>
</reference>
<evidence type="ECO:0000313" key="4">
    <source>
        <dbReference type="Proteomes" id="UP000326907"/>
    </source>
</evidence>
<dbReference type="Gene3D" id="3.30.70.2450">
    <property type="match status" value="1"/>
</dbReference>
<dbReference type="PANTHER" id="PTHR43476">
    <property type="entry name" value="3-(3-HYDROXY-PHENYL)PROPIONATE/3-HYDROXYCINNAMIC ACID HYDROXYLASE"/>
    <property type="match status" value="1"/>
</dbReference>
<dbReference type="GO" id="GO:0019622">
    <property type="term" value="P:3-(3-hydroxy)phenylpropionate catabolic process"/>
    <property type="evidence" value="ECO:0007669"/>
    <property type="project" value="TreeGrafter"/>
</dbReference>
<dbReference type="Pfam" id="PF01494">
    <property type="entry name" value="FAD_binding_3"/>
    <property type="match status" value="1"/>
</dbReference>
<comment type="caution">
    <text evidence="3">The sequence shown here is derived from an EMBL/GenBank/DDBJ whole genome shotgun (WGS) entry which is preliminary data.</text>
</comment>
<dbReference type="InterPro" id="IPR002938">
    <property type="entry name" value="FAD-bd"/>
</dbReference>
<dbReference type="GO" id="GO:0071949">
    <property type="term" value="F:FAD binding"/>
    <property type="evidence" value="ECO:0007669"/>
    <property type="project" value="InterPro"/>
</dbReference>
<name>A0A5N5EP07_9ACTN</name>
<dbReference type="InterPro" id="IPR036188">
    <property type="entry name" value="FAD/NAD-bd_sf"/>
</dbReference>
<dbReference type="PANTHER" id="PTHR43476:SF3">
    <property type="entry name" value="FAD-BINDING MONOOXYGENASE"/>
    <property type="match status" value="1"/>
</dbReference>
<dbReference type="InterPro" id="IPR050631">
    <property type="entry name" value="PheA/TfdB_FAD_monoxygenase"/>
</dbReference>
<dbReference type="RefSeq" id="WP_151510137.1">
    <property type="nucleotide sequence ID" value="NZ_VYUA01000007.1"/>
</dbReference>
<dbReference type="GO" id="GO:0008688">
    <property type="term" value="F:3-(3-hydroxyphenyl)propionate hydroxylase activity"/>
    <property type="evidence" value="ECO:0007669"/>
    <property type="project" value="TreeGrafter"/>
</dbReference>
<dbReference type="AlphaFoldDB" id="A0A5N5EP07"/>
<dbReference type="Gene3D" id="3.50.50.60">
    <property type="entry name" value="FAD/NAD(P)-binding domain"/>
    <property type="match status" value="1"/>
</dbReference>
<evidence type="ECO:0000256" key="1">
    <source>
        <dbReference type="ARBA" id="ARBA00023002"/>
    </source>
</evidence>
<proteinExistence type="predicted"/>
<dbReference type="EMBL" id="VYUA01000007">
    <property type="protein sequence ID" value="KAB2592585.1"/>
    <property type="molecule type" value="Genomic_DNA"/>
</dbReference>
<dbReference type="SUPFAM" id="SSF51905">
    <property type="entry name" value="FAD/NAD(P)-binding domain"/>
    <property type="match status" value="1"/>
</dbReference>
<gene>
    <name evidence="3" type="ORF">F5983_10935</name>
</gene>
<keyword evidence="4" id="KW-1185">Reference proteome</keyword>
<organism evidence="3 4">
    <name type="scientific">Streptomyces arboris</name>
    <dbReference type="NCBI Taxonomy" id="2600619"/>
    <lineage>
        <taxon>Bacteria</taxon>
        <taxon>Bacillati</taxon>
        <taxon>Actinomycetota</taxon>
        <taxon>Actinomycetes</taxon>
        <taxon>Kitasatosporales</taxon>
        <taxon>Streptomycetaceae</taxon>
        <taxon>Streptomyces</taxon>
    </lineage>
</organism>
<evidence type="ECO:0000313" key="3">
    <source>
        <dbReference type="EMBL" id="KAB2592585.1"/>
    </source>
</evidence>
<accession>A0A5N5EP07</accession>
<protein>
    <submittedName>
        <fullName evidence="3">Bifunctional 3-(3-hydroxy-phenyl)propionate/3-hydroxycinnamic acid hydroxylase</fullName>
    </submittedName>
</protein>
<dbReference type="Proteomes" id="UP000326907">
    <property type="component" value="Unassembled WGS sequence"/>
</dbReference>
<keyword evidence="1" id="KW-0560">Oxidoreductase</keyword>
<sequence>MSHQHTLAGAGARVLPENVHCDVAIVGYGPVGMTAAALLAAAGHRVVVVERFPQRYDKPRAGHFDGETMRTFQQLGIAREVELLVRRMNSYEAVSSTNEVLAALKDGDAGSGWHKSYLFHQPEVEDVIDARGRDLGVEVIMNATAVDIAQSGHGVRLVVRDSDDLDGAECTIEAQFVLGADGSNSFVRQNAGIAKQDLGFPALADLAIDFEYDDPDVEVPLGESGHLIEDDVIVTFGRWTGGRISRVEVCKLGDEGTRAYLEDEGTAWTFLAKFGLKPDMGRIVRNSIYTFECTVAERWRDGRVLLIGDAAHTTVPFMGQGVCAGIRDAANLSWKLDAVLRGQADQTLLDTYESERSSHAVGIIRMAMAMGSMVIPAAAAAADLQHGQLQGSDMPDPGAAFPRIGAGVVRNGDDPAAIPAEGRPALQARVGREGRVDLLEEFLQPGWKLITRHPVPDSMLDEDQRSLIEELGLQRVHVSRAAGPNHYVDIDGDYETWFQATGRRAFLVRPDHYVFGAAATIEDVPDLLDTLKDALTSHGWVLGDRLATQH</sequence>